<dbReference type="PRINTS" id="PR00080">
    <property type="entry name" value="SDRFAMILY"/>
</dbReference>
<dbReference type="InterPro" id="IPR002347">
    <property type="entry name" value="SDR_fam"/>
</dbReference>
<dbReference type="Gene3D" id="3.40.50.720">
    <property type="entry name" value="NAD(P)-binding Rossmann-like Domain"/>
    <property type="match status" value="1"/>
</dbReference>
<organism evidence="5 6">
    <name type="scientific">Trujillonella endophytica</name>
    <dbReference type="NCBI Taxonomy" id="673521"/>
    <lineage>
        <taxon>Bacteria</taxon>
        <taxon>Bacillati</taxon>
        <taxon>Actinomycetota</taxon>
        <taxon>Actinomycetes</taxon>
        <taxon>Geodermatophilales</taxon>
        <taxon>Geodermatophilaceae</taxon>
        <taxon>Trujillonella</taxon>
    </lineage>
</organism>
<dbReference type="STRING" id="673521.SAMN05660991_00170"/>
<dbReference type="InterPro" id="IPR051687">
    <property type="entry name" value="Peroxisomal_Beta-Oxidation"/>
</dbReference>
<keyword evidence="2" id="KW-0560">Oxidoreductase</keyword>
<dbReference type="OrthoDB" id="9808187at2"/>
<keyword evidence="6" id="KW-1185">Reference proteome</keyword>
<comment type="similarity">
    <text evidence="1 3">Belongs to the short-chain dehydrogenases/reductases (SDR) family.</text>
</comment>
<dbReference type="RefSeq" id="WP_091939164.1">
    <property type="nucleotide sequence ID" value="NZ_FOEE01000001.1"/>
</dbReference>
<evidence type="ECO:0000256" key="3">
    <source>
        <dbReference type="RuleBase" id="RU000363"/>
    </source>
</evidence>
<dbReference type="SMART" id="SM00822">
    <property type="entry name" value="PKS_KR"/>
    <property type="match status" value="1"/>
</dbReference>
<evidence type="ECO:0000259" key="4">
    <source>
        <dbReference type="SMART" id="SM00822"/>
    </source>
</evidence>
<dbReference type="InterPro" id="IPR036291">
    <property type="entry name" value="NAD(P)-bd_dom_sf"/>
</dbReference>
<dbReference type="PRINTS" id="PR00081">
    <property type="entry name" value="GDHRDH"/>
</dbReference>
<dbReference type="PANTHER" id="PTHR45024:SF2">
    <property type="entry name" value="SCP2 DOMAIN-CONTAINING PROTEIN"/>
    <property type="match status" value="1"/>
</dbReference>
<sequence length="308" mass="31865">MTSDDFTDRVAIVTGAGRGLGRSYALALAQRGARVVVNDPGSSVDGGVGEEDAAGSVVAEIRAAGGEAIANRASVTDPAGVQSMVDETVDAFGRVDILINNAGILRDRSFHKVDLDDVLTVLDVHLTGSLRCTHAVWPLMREQGYGRVLFTSSQNGTYGNFGQAGYATAKAAVLGLMKVLAIEGAAKGVHTNTIVPVARSRMTEGTIIGDQADAESLPPEAVTSGVLFLVGADAPNGVILNAGGGAFSVTELPETRGVFLGRDAQPEDVRAHWDEIRAGGYVDVLENGPAQFAKFLGMARAGSPDESA</sequence>
<evidence type="ECO:0000313" key="5">
    <source>
        <dbReference type="EMBL" id="SEO41060.1"/>
    </source>
</evidence>
<evidence type="ECO:0000256" key="1">
    <source>
        <dbReference type="ARBA" id="ARBA00006484"/>
    </source>
</evidence>
<reference evidence="6" key="1">
    <citation type="submission" date="2016-10" db="EMBL/GenBank/DDBJ databases">
        <authorList>
            <person name="Varghese N."/>
            <person name="Submissions S."/>
        </authorList>
    </citation>
    <scope>NUCLEOTIDE SEQUENCE [LARGE SCALE GENOMIC DNA]</scope>
    <source>
        <strain evidence="6">DSM 45413</strain>
    </source>
</reference>
<dbReference type="InterPro" id="IPR020904">
    <property type="entry name" value="Sc_DH/Rdtase_CS"/>
</dbReference>
<dbReference type="EMBL" id="FOEE01000001">
    <property type="protein sequence ID" value="SEO41060.1"/>
    <property type="molecule type" value="Genomic_DNA"/>
</dbReference>
<evidence type="ECO:0000256" key="2">
    <source>
        <dbReference type="ARBA" id="ARBA00023002"/>
    </source>
</evidence>
<dbReference type="Proteomes" id="UP000198960">
    <property type="component" value="Unassembled WGS sequence"/>
</dbReference>
<dbReference type="SUPFAM" id="SSF51735">
    <property type="entry name" value="NAD(P)-binding Rossmann-fold domains"/>
    <property type="match status" value="1"/>
</dbReference>
<dbReference type="AlphaFoldDB" id="A0A1H8PGK9"/>
<proteinExistence type="inferred from homology"/>
<feature type="domain" description="Ketoreductase" evidence="4">
    <location>
        <begin position="9"/>
        <end position="189"/>
    </location>
</feature>
<gene>
    <name evidence="5" type="ORF">SAMN05660991_00170</name>
</gene>
<dbReference type="GO" id="GO:0016491">
    <property type="term" value="F:oxidoreductase activity"/>
    <property type="evidence" value="ECO:0007669"/>
    <property type="project" value="UniProtKB-KW"/>
</dbReference>
<name>A0A1H8PGK9_9ACTN</name>
<dbReference type="Pfam" id="PF00106">
    <property type="entry name" value="adh_short"/>
    <property type="match status" value="1"/>
</dbReference>
<dbReference type="InterPro" id="IPR057326">
    <property type="entry name" value="KR_dom"/>
</dbReference>
<evidence type="ECO:0000313" key="6">
    <source>
        <dbReference type="Proteomes" id="UP000198960"/>
    </source>
</evidence>
<dbReference type="PROSITE" id="PS00061">
    <property type="entry name" value="ADH_SHORT"/>
    <property type="match status" value="1"/>
</dbReference>
<dbReference type="PANTHER" id="PTHR45024">
    <property type="entry name" value="DEHYDROGENASES, SHORT CHAIN"/>
    <property type="match status" value="1"/>
</dbReference>
<protein>
    <submittedName>
        <fullName evidence="5">NAD(P)-dependent dehydrogenase, short-chain alcohol dehydrogenase family</fullName>
    </submittedName>
</protein>
<accession>A0A1H8PGK9</accession>